<protein>
    <submittedName>
        <fullName evidence="2">Uncharacterized protein</fullName>
    </submittedName>
</protein>
<proteinExistence type="predicted"/>
<evidence type="ECO:0000313" key="2">
    <source>
        <dbReference type="EMBL" id="KND99488.1"/>
    </source>
</evidence>
<organism evidence="2 3">
    <name type="scientific">Candidozyma auris</name>
    <name type="common">Yeast</name>
    <name type="synonym">Candida auris</name>
    <dbReference type="NCBI Taxonomy" id="498019"/>
    <lineage>
        <taxon>Eukaryota</taxon>
        <taxon>Fungi</taxon>
        <taxon>Dikarya</taxon>
        <taxon>Ascomycota</taxon>
        <taxon>Saccharomycotina</taxon>
        <taxon>Pichiomycetes</taxon>
        <taxon>Metschnikowiaceae</taxon>
        <taxon>Candidozyma</taxon>
    </lineage>
</organism>
<feature type="region of interest" description="Disordered" evidence="1">
    <location>
        <begin position="56"/>
        <end position="95"/>
    </location>
</feature>
<dbReference type="VEuPathDB" id="FungiDB:QG37_03629"/>
<reference evidence="3" key="1">
    <citation type="journal article" date="2015" name="BMC Genomics">
        <title>Draft genome of a commonly misdiagnosed multidrug resistant pathogen Candida auris.</title>
        <authorList>
            <person name="Chatterjee S."/>
            <person name="Alampalli S.V."/>
            <person name="Nageshan R.K."/>
            <person name="Chettiar S.T."/>
            <person name="Joshi S."/>
            <person name="Tatu U.S."/>
        </authorList>
    </citation>
    <scope>NUCLEOTIDE SEQUENCE [LARGE SCALE GENOMIC DNA]</scope>
    <source>
        <strain evidence="3">6684</strain>
    </source>
</reference>
<dbReference type="Proteomes" id="UP000037122">
    <property type="component" value="Unassembled WGS sequence"/>
</dbReference>
<feature type="compositionally biased region" description="Basic residues" evidence="1">
    <location>
        <begin position="77"/>
        <end position="89"/>
    </location>
</feature>
<comment type="caution">
    <text evidence="2">The sequence shown here is derived from an EMBL/GenBank/DDBJ whole genome shotgun (WGS) entry which is preliminary data.</text>
</comment>
<dbReference type="AlphaFoldDB" id="A0A0L0NZN3"/>
<evidence type="ECO:0000313" key="3">
    <source>
        <dbReference type="Proteomes" id="UP000037122"/>
    </source>
</evidence>
<evidence type="ECO:0000256" key="1">
    <source>
        <dbReference type="SAM" id="MobiDB-lite"/>
    </source>
</evidence>
<dbReference type="EMBL" id="LGST01000023">
    <property type="protein sequence ID" value="KND99488.1"/>
    <property type="molecule type" value="Genomic_DNA"/>
</dbReference>
<gene>
    <name evidence="2" type="ORF">QG37_03629</name>
</gene>
<name>A0A0L0NZN3_CANAR</name>
<accession>A0A0L0NZN3</accession>
<sequence length="95" mass="11181">MPRLLRKGDLKEYGRRYFPKRRISEPTTSISDKISHKIHIFIIQSFFGLDSKDGCKTSNSQASHKKQFFPRADPKKKEKTHRKKKKKTSRFVCVA</sequence>